<organism evidence="1 2">
    <name type="scientific">Hyaloscypha variabilis (strain UAMH 11265 / GT02V1 / F)</name>
    <name type="common">Meliniomyces variabilis</name>
    <dbReference type="NCBI Taxonomy" id="1149755"/>
    <lineage>
        <taxon>Eukaryota</taxon>
        <taxon>Fungi</taxon>
        <taxon>Dikarya</taxon>
        <taxon>Ascomycota</taxon>
        <taxon>Pezizomycotina</taxon>
        <taxon>Leotiomycetes</taxon>
        <taxon>Helotiales</taxon>
        <taxon>Hyaloscyphaceae</taxon>
        <taxon>Hyaloscypha</taxon>
        <taxon>Hyaloscypha variabilis</taxon>
    </lineage>
</organism>
<sequence>MLDSCWESRDWGPIRQQARFILSITLPDYLALLVKVGERWRKVEKGSAMCGTSSSCG</sequence>
<reference evidence="1 2" key="1">
    <citation type="submission" date="2016-04" db="EMBL/GenBank/DDBJ databases">
        <title>A degradative enzymes factory behind the ericoid mycorrhizal symbiosis.</title>
        <authorList>
            <consortium name="DOE Joint Genome Institute"/>
            <person name="Martino E."/>
            <person name="Morin E."/>
            <person name="Grelet G."/>
            <person name="Kuo A."/>
            <person name="Kohler A."/>
            <person name="Daghino S."/>
            <person name="Barry K."/>
            <person name="Choi C."/>
            <person name="Cichocki N."/>
            <person name="Clum A."/>
            <person name="Copeland A."/>
            <person name="Hainaut M."/>
            <person name="Haridas S."/>
            <person name="Labutti K."/>
            <person name="Lindquist E."/>
            <person name="Lipzen A."/>
            <person name="Khouja H.-R."/>
            <person name="Murat C."/>
            <person name="Ohm R."/>
            <person name="Olson A."/>
            <person name="Spatafora J."/>
            <person name="Veneault-Fourrey C."/>
            <person name="Henrissat B."/>
            <person name="Grigoriev I."/>
            <person name="Martin F."/>
            <person name="Perotto S."/>
        </authorList>
    </citation>
    <scope>NUCLEOTIDE SEQUENCE [LARGE SCALE GENOMIC DNA]</scope>
    <source>
        <strain evidence="1 2">F</strain>
    </source>
</reference>
<dbReference type="OrthoDB" id="25921at2759"/>
<proteinExistence type="predicted"/>
<dbReference type="AlphaFoldDB" id="A0A2J6RCM6"/>
<dbReference type="EMBL" id="KZ613951">
    <property type="protein sequence ID" value="PMD36259.1"/>
    <property type="molecule type" value="Genomic_DNA"/>
</dbReference>
<name>A0A2J6RCM6_HYAVF</name>
<dbReference type="Proteomes" id="UP000235786">
    <property type="component" value="Unassembled WGS sequence"/>
</dbReference>
<accession>A0A2J6RCM6</accession>
<keyword evidence="2" id="KW-1185">Reference proteome</keyword>
<gene>
    <name evidence="1" type="ORF">L207DRAFT_515972</name>
</gene>
<evidence type="ECO:0000313" key="1">
    <source>
        <dbReference type="EMBL" id="PMD36259.1"/>
    </source>
</evidence>
<protein>
    <submittedName>
        <fullName evidence="1">Uncharacterized protein</fullName>
    </submittedName>
</protein>
<evidence type="ECO:0000313" key="2">
    <source>
        <dbReference type="Proteomes" id="UP000235786"/>
    </source>
</evidence>